<dbReference type="EMBL" id="JAOPHQ010001713">
    <property type="protein sequence ID" value="KAK0149854.1"/>
    <property type="molecule type" value="Genomic_DNA"/>
</dbReference>
<evidence type="ECO:0000313" key="1">
    <source>
        <dbReference type="EMBL" id="KAK0149854.1"/>
    </source>
</evidence>
<name>A0AA47N0W1_MERPO</name>
<gene>
    <name evidence="1" type="primary">Siae_1</name>
    <name evidence="1" type="ORF">N1851_009404</name>
</gene>
<dbReference type="PANTHER" id="PTHR22901">
    <property type="entry name" value="SIALATE O-ACETYLESTERASE"/>
    <property type="match status" value="1"/>
</dbReference>
<keyword evidence="2" id="KW-1185">Reference proteome</keyword>
<dbReference type="Proteomes" id="UP001174136">
    <property type="component" value="Unassembled WGS sequence"/>
</dbReference>
<dbReference type="AlphaFoldDB" id="A0AA47N0W1"/>
<sequence length="162" mass="18039">MAGRHEHEQEMNDLAEVEQEWSLPTGAPQDLRLSTVTWPSVSNTGLADIRWHQTADTGFAPNPRMNSTFMTVVMDLPDNMSPYHKEALAYTLFSPDVRKQSSHSGPEIHDQRAACLSTREVAALHYAWRDRPCDYKACLVCSASGSLLAPPFTIDPPLTSNQ</sequence>
<comment type="caution">
    <text evidence="1">The sequence shown here is derived from an EMBL/GenBank/DDBJ whole genome shotgun (WGS) entry which is preliminary data.</text>
</comment>
<organism evidence="1 2">
    <name type="scientific">Merluccius polli</name>
    <name type="common">Benguela hake</name>
    <name type="synonym">Merluccius cadenati</name>
    <dbReference type="NCBI Taxonomy" id="89951"/>
    <lineage>
        <taxon>Eukaryota</taxon>
        <taxon>Metazoa</taxon>
        <taxon>Chordata</taxon>
        <taxon>Craniata</taxon>
        <taxon>Vertebrata</taxon>
        <taxon>Euteleostomi</taxon>
        <taxon>Actinopterygii</taxon>
        <taxon>Neopterygii</taxon>
        <taxon>Teleostei</taxon>
        <taxon>Neoteleostei</taxon>
        <taxon>Acanthomorphata</taxon>
        <taxon>Zeiogadaria</taxon>
        <taxon>Gadariae</taxon>
        <taxon>Gadiformes</taxon>
        <taxon>Gadoidei</taxon>
        <taxon>Merlucciidae</taxon>
        <taxon>Merluccius</taxon>
    </lineage>
</organism>
<reference evidence="1" key="1">
    <citation type="journal article" date="2023" name="Front. Mar. Sci.">
        <title>A new Merluccius polli reference genome to investigate the effects of global change in West African waters.</title>
        <authorList>
            <person name="Mateo J.L."/>
            <person name="Blanco-Fernandez C."/>
            <person name="Garcia-Vazquez E."/>
            <person name="Machado-Schiaffino G."/>
        </authorList>
    </citation>
    <scope>NUCLEOTIDE SEQUENCE</scope>
    <source>
        <strain evidence="1">C29</strain>
        <tissue evidence="1">Fin</tissue>
    </source>
</reference>
<accession>A0AA47N0W1</accession>
<dbReference type="InterPro" id="IPR039329">
    <property type="entry name" value="SIAE"/>
</dbReference>
<evidence type="ECO:0000313" key="2">
    <source>
        <dbReference type="Proteomes" id="UP001174136"/>
    </source>
</evidence>
<dbReference type="GO" id="GO:0005975">
    <property type="term" value="P:carbohydrate metabolic process"/>
    <property type="evidence" value="ECO:0007669"/>
    <property type="project" value="TreeGrafter"/>
</dbReference>
<proteinExistence type="predicted"/>
<protein>
    <submittedName>
        <fullName evidence="1">Sialate O-acetylesterase</fullName>
    </submittedName>
</protein>
<dbReference type="GO" id="GO:0001681">
    <property type="term" value="F:sialate O-acetylesterase activity"/>
    <property type="evidence" value="ECO:0007669"/>
    <property type="project" value="InterPro"/>
</dbReference>
<dbReference type="PANTHER" id="PTHR22901:SF0">
    <property type="entry name" value="SIALATE O-ACETYLESTERASE"/>
    <property type="match status" value="1"/>
</dbReference>